<dbReference type="Pfam" id="PF13377">
    <property type="entry name" value="Peripla_BP_3"/>
    <property type="match status" value="1"/>
</dbReference>
<dbReference type="PROSITE" id="PS50932">
    <property type="entry name" value="HTH_LACI_2"/>
    <property type="match status" value="1"/>
</dbReference>
<keyword evidence="1" id="KW-0805">Transcription regulation</keyword>
<dbReference type="PROSITE" id="PS00356">
    <property type="entry name" value="HTH_LACI_1"/>
    <property type="match status" value="1"/>
</dbReference>
<dbReference type="GO" id="GO:0000976">
    <property type="term" value="F:transcription cis-regulatory region binding"/>
    <property type="evidence" value="ECO:0007669"/>
    <property type="project" value="TreeGrafter"/>
</dbReference>
<dbReference type="AlphaFoldDB" id="A0A7X3CTL1"/>
<accession>A0A7X3CTL1</accession>
<sequence length="662" mass="73593">MKIKDIAAKAGVSVATVSHVVNKTRYVSAELTERVLAVINESEGQPNFVLRNMKALHSDVILCLVENVEDYFYVNIIKGIKSKAVEFGYHVVILNSQNKGSIRDYIRLEKPCGIILVPDKNSNEDVFKMRELSTPAVFINHLESDSKTGNVVINYYENAYKAAHHVIKSGHERVCYIHELKDGYTHRQMLNGYKDALRNNGIPFDPALVIGVGAYDQFDKQMMDKIFTDENRPTAVLSADKNATLELLRLFNSNNIKCPDDISLVSFNEFELSHLLQPALTTAAFDPVEIGMKSVEKLNDKLKGSEDSAEDTIVPSRLRVRNSTQCIGRGPLGEKAESPEVLQLSPFEMEQIKAGSYTAAISFHYSGIAWARLHEKGIKDVFAELGVKVLAVMDAHFDPELQIKQHASILTMNPDVLISIPADEILTVQSYREVAAAGTKLVLIDNVPNGFTRDDYVTCVSVNQRENGQIAGRILGEHLTKNKKKKIGLIMHGASFFATKQRDMAVEQVLREEFPELEIVAIENFINEKKAFDKCYEMIRSHPEIEGLYVSWEGPALEALAALRELNREDISIVTADLDHEGAMNIAMGGPIKGLSAQRPYEQGRAMALAAANALIGKKIPSFIGITPYRITADNLLTGWQEVLRERPPAALVNAMKSNKTV</sequence>
<reference evidence="5 6" key="1">
    <citation type="submission" date="2019-11" db="EMBL/GenBank/DDBJ databases">
        <title>Draft genome sequences of five Paenibacillus species of dairy origin.</title>
        <authorList>
            <person name="Olajide A.M."/>
            <person name="Chen S."/>
            <person name="Lapointe G."/>
        </authorList>
    </citation>
    <scope>NUCLEOTIDE SEQUENCE [LARGE SCALE GENOMIC DNA]</scope>
    <source>
        <strain evidence="5 6">2CS3</strain>
    </source>
</reference>
<gene>
    <name evidence="5" type="ORF">GNP93_19805</name>
</gene>
<keyword evidence="2" id="KW-0238">DNA-binding</keyword>
<evidence type="ECO:0000256" key="3">
    <source>
        <dbReference type="ARBA" id="ARBA00023163"/>
    </source>
</evidence>
<dbReference type="Gene3D" id="3.40.50.2300">
    <property type="match status" value="4"/>
</dbReference>
<evidence type="ECO:0000259" key="4">
    <source>
        <dbReference type="PROSITE" id="PS50932"/>
    </source>
</evidence>
<comment type="caution">
    <text evidence="5">The sequence shown here is derived from an EMBL/GenBank/DDBJ whole genome shotgun (WGS) entry which is preliminary data.</text>
</comment>
<dbReference type="CDD" id="cd01392">
    <property type="entry name" value="HTH_LacI"/>
    <property type="match status" value="1"/>
</dbReference>
<dbReference type="SMART" id="SM00354">
    <property type="entry name" value="HTH_LACI"/>
    <property type="match status" value="1"/>
</dbReference>
<proteinExistence type="predicted"/>
<dbReference type="PANTHER" id="PTHR30146">
    <property type="entry name" value="LACI-RELATED TRANSCRIPTIONAL REPRESSOR"/>
    <property type="match status" value="1"/>
</dbReference>
<name>A0A7X3CTL1_9BACL</name>
<keyword evidence="6" id="KW-1185">Reference proteome</keyword>
<dbReference type="Gene3D" id="1.10.260.40">
    <property type="entry name" value="lambda repressor-like DNA-binding domains"/>
    <property type="match status" value="1"/>
</dbReference>
<keyword evidence="3" id="KW-0804">Transcription</keyword>
<dbReference type="RefSeq" id="WP_127608153.1">
    <property type="nucleotide sequence ID" value="NZ_JARTHJ010000075.1"/>
</dbReference>
<evidence type="ECO:0000256" key="2">
    <source>
        <dbReference type="ARBA" id="ARBA00023125"/>
    </source>
</evidence>
<dbReference type="Pfam" id="PF13407">
    <property type="entry name" value="Peripla_BP_4"/>
    <property type="match status" value="1"/>
</dbReference>
<dbReference type="InterPro" id="IPR028082">
    <property type="entry name" value="Peripla_BP_I"/>
</dbReference>
<dbReference type="InterPro" id="IPR000843">
    <property type="entry name" value="HTH_LacI"/>
</dbReference>
<dbReference type="InterPro" id="IPR025997">
    <property type="entry name" value="SBP_2_dom"/>
</dbReference>
<dbReference type="GO" id="GO:0003700">
    <property type="term" value="F:DNA-binding transcription factor activity"/>
    <property type="evidence" value="ECO:0007669"/>
    <property type="project" value="TreeGrafter"/>
</dbReference>
<dbReference type="EMBL" id="WNZX01000019">
    <property type="protein sequence ID" value="MUG72910.1"/>
    <property type="molecule type" value="Genomic_DNA"/>
</dbReference>
<evidence type="ECO:0000256" key="1">
    <source>
        <dbReference type="ARBA" id="ARBA00023015"/>
    </source>
</evidence>
<evidence type="ECO:0000313" key="6">
    <source>
        <dbReference type="Proteomes" id="UP000450917"/>
    </source>
</evidence>
<dbReference type="CDD" id="cd06316">
    <property type="entry name" value="PBP1_ABC_sugar_binding-like"/>
    <property type="match status" value="1"/>
</dbReference>
<dbReference type="CDD" id="cd06267">
    <property type="entry name" value="PBP1_LacI_sugar_binding-like"/>
    <property type="match status" value="1"/>
</dbReference>
<dbReference type="InterPro" id="IPR010982">
    <property type="entry name" value="Lambda_DNA-bd_dom_sf"/>
</dbReference>
<dbReference type="Pfam" id="PF00356">
    <property type="entry name" value="LacI"/>
    <property type="match status" value="1"/>
</dbReference>
<organism evidence="5 6">
    <name type="scientific">Paenibacillus validus</name>
    <dbReference type="NCBI Taxonomy" id="44253"/>
    <lineage>
        <taxon>Bacteria</taxon>
        <taxon>Bacillati</taxon>
        <taxon>Bacillota</taxon>
        <taxon>Bacilli</taxon>
        <taxon>Bacillales</taxon>
        <taxon>Paenibacillaceae</taxon>
        <taxon>Paenibacillus</taxon>
    </lineage>
</organism>
<protein>
    <submittedName>
        <fullName evidence="5">Substrate-binding domain-containing protein</fullName>
    </submittedName>
</protein>
<dbReference type="SUPFAM" id="SSF53822">
    <property type="entry name" value="Periplasmic binding protein-like I"/>
    <property type="match status" value="2"/>
</dbReference>
<dbReference type="Proteomes" id="UP000450917">
    <property type="component" value="Unassembled WGS sequence"/>
</dbReference>
<evidence type="ECO:0000313" key="5">
    <source>
        <dbReference type="EMBL" id="MUG72910.1"/>
    </source>
</evidence>
<dbReference type="PANTHER" id="PTHR30146:SF109">
    <property type="entry name" value="HTH-TYPE TRANSCRIPTIONAL REGULATOR GALS"/>
    <property type="match status" value="1"/>
</dbReference>
<feature type="domain" description="HTH lacI-type" evidence="4">
    <location>
        <begin position="1"/>
        <end position="55"/>
    </location>
</feature>
<dbReference type="InterPro" id="IPR046335">
    <property type="entry name" value="LacI/GalR-like_sensor"/>
</dbReference>
<dbReference type="SUPFAM" id="SSF47413">
    <property type="entry name" value="lambda repressor-like DNA-binding domains"/>
    <property type="match status" value="1"/>
</dbReference>